<gene>
    <name evidence="2" type="ORF">Moror_16597</name>
</gene>
<protein>
    <submittedName>
        <fullName evidence="2">Uncharacterized protein</fullName>
    </submittedName>
</protein>
<evidence type="ECO:0000313" key="3">
    <source>
        <dbReference type="Proteomes" id="UP000017559"/>
    </source>
</evidence>
<accession>V2Y3R9</accession>
<evidence type="ECO:0000313" key="2">
    <source>
        <dbReference type="EMBL" id="ESK86279.1"/>
    </source>
</evidence>
<organism evidence="2 3">
    <name type="scientific">Moniliophthora roreri (strain MCA 2997)</name>
    <name type="common">Cocoa frosty pod rot fungus</name>
    <name type="synonym">Crinipellis roreri</name>
    <dbReference type="NCBI Taxonomy" id="1381753"/>
    <lineage>
        <taxon>Eukaryota</taxon>
        <taxon>Fungi</taxon>
        <taxon>Dikarya</taxon>
        <taxon>Basidiomycota</taxon>
        <taxon>Agaricomycotina</taxon>
        <taxon>Agaricomycetes</taxon>
        <taxon>Agaricomycetidae</taxon>
        <taxon>Agaricales</taxon>
        <taxon>Marasmiineae</taxon>
        <taxon>Marasmiaceae</taxon>
        <taxon>Moniliophthora</taxon>
    </lineage>
</organism>
<dbReference type="HOGENOM" id="CLU_055490_0_0_1"/>
<keyword evidence="1" id="KW-0812">Transmembrane</keyword>
<keyword evidence="3" id="KW-1185">Reference proteome</keyword>
<keyword evidence="1" id="KW-0472">Membrane</keyword>
<reference evidence="2 3" key="1">
    <citation type="journal article" date="2014" name="BMC Genomics">
        <title>Genome and secretome analysis of the hemibiotrophic fungal pathogen, Moniliophthora roreri, which causes frosty pod rot disease of cacao: mechanisms of the biotrophic and necrotrophic phases.</title>
        <authorList>
            <person name="Meinhardt L.W."/>
            <person name="Costa G.G.L."/>
            <person name="Thomazella D.P.T."/>
            <person name="Teixeira P.J.P.L."/>
            <person name="Carazzolle M.F."/>
            <person name="Schuster S.C."/>
            <person name="Carlson J.E."/>
            <person name="Guiltinan M.J."/>
            <person name="Mieczkowski P."/>
            <person name="Farmer A."/>
            <person name="Ramaraj T."/>
            <person name="Crozier J."/>
            <person name="Davis R.E."/>
            <person name="Shao J."/>
            <person name="Melnick R.L."/>
            <person name="Pereira G.A.G."/>
            <person name="Bailey B.A."/>
        </authorList>
    </citation>
    <scope>NUCLEOTIDE SEQUENCE [LARGE SCALE GENOMIC DNA]</scope>
    <source>
        <strain evidence="2 3">MCA 2997</strain>
    </source>
</reference>
<evidence type="ECO:0000256" key="1">
    <source>
        <dbReference type="SAM" id="Phobius"/>
    </source>
</evidence>
<dbReference type="AlphaFoldDB" id="V2Y3R9"/>
<dbReference type="OrthoDB" id="3351993at2759"/>
<dbReference type="KEGG" id="mrr:Moror_16597"/>
<name>V2Y3R9_MONRO</name>
<feature type="transmembrane region" description="Helical" evidence="1">
    <location>
        <begin position="225"/>
        <end position="241"/>
    </location>
</feature>
<keyword evidence="1" id="KW-1133">Transmembrane helix</keyword>
<sequence>MDLCPIPSNPDIAGLGVRIATYLQATVAFVASLFTILYCFSQVIQRKNPSILPKWKSTLDGIQNGLFISSASVVVSTMIQAGSKEGLTSYHALVAWYLSQLNTLSLLYMALNDTAVLELIVSADCDQFCSESTTGAQQSPVALHYLHHTFVGSFGLYYWSDEGRYEGTSYLDGVECRTLPLNTPDRKLFIASSAVYLILSTGIVLQRVQAVSLSLRRISKLRHMLATILGCCFIPFFIIMMEDMIRSSRDAIQDTEENSWSYGQILALVTALLSVLMLLGEIARIPRVFKTAGTDVTRSDIEVPTSTNTLFDLKSGIRPENCISRVTRPFSSEIFSDCRIAGTVNSPGVKPKRTMTALAIMIWHAHTSQAHMNEKEPRGTLGEDR</sequence>
<comment type="caution">
    <text evidence="2">The sequence shown here is derived from an EMBL/GenBank/DDBJ whole genome shotgun (WGS) entry which is preliminary data.</text>
</comment>
<dbReference type="Proteomes" id="UP000017559">
    <property type="component" value="Unassembled WGS sequence"/>
</dbReference>
<proteinExistence type="predicted"/>
<feature type="transmembrane region" description="Helical" evidence="1">
    <location>
        <begin position="261"/>
        <end position="280"/>
    </location>
</feature>
<dbReference type="EMBL" id="AWSO01000949">
    <property type="protein sequence ID" value="ESK86279.1"/>
    <property type="molecule type" value="Genomic_DNA"/>
</dbReference>
<feature type="transmembrane region" description="Helical" evidence="1">
    <location>
        <begin position="20"/>
        <end position="40"/>
    </location>
</feature>